<dbReference type="EMBL" id="BQNB010018603">
    <property type="protein sequence ID" value="GJT76195.1"/>
    <property type="molecule type" value="Genomic_DNA"/>
</dbReference>
<keyword evidence="2" id="KW-1185">Reference proteome</keyword>
<dbReference type="Proteomes" id="UP001151760">
    <property type="component" value="Unassembled WGS sequence"/>
</dbReference>
<evidence type="ECO:0000313" key="2">
    <source>
        <dbReference type="Proteomes" id="UP001151760"/>
    </source>
</evidence>
<organism evidence="1 2">
    <name type="scientific">Tanacetum coccineum</name>
    <dbReference type="NCBI Taxonomy" id="301880"/>
    <lineage>
        <taxon>Eukaryota</taxon>
        <taxon>Viridiplantae</taxon>
        <taxon>Streptophyta</taxon>
        <taxon>Embryophyta</taxon>
        <taxon>Tracheophyta</taxon>
        <taxon>Spermatophyta</taxon>
        <taxon>Magnoliopsida</taxon>
        <taxon>eudicotyledons</taxon>
        <taxon>Gunneridae</taxon>
        <taxon>Pentapetalae</taxon>
        <taxon>asterids</taxon>
        <taxon>campanulids</taxon>
        <taxon>Asterales</taxon>
        <taxon>Asteraceae</taxon>
        <taxon>Asteroideae</taxon>
        <taxon>Anthemideae</taxon>
        <taxon>Anthemidinae</taxon>
        <taxon>Tanacetum</taxon>
    </lineage>
</organism>
<proteinExistence type="predicted"/>
<evidence type="ECO:0000313" key="1">
    <source>
        <dbReference type="EMBL" id="GJT76195.1"/>
    </source>
</evidence>
<reference evidence="1" key="2">
    <citation type="submission" date="2022-01" db="EMBL/GenBank/DDBJ databases">
        <authorList>
            <person name="Yamashiro T."/>
            <person name="Shiraishi A."/>
            <person name="Satake H."/>
            <person name="Nakayama K."/>
        </authorList>
    </citation>
    <scope>NUCLEOTIDE SEQUENCE</scope>
</reference>
<protein>
    <submittedName>
        <fullName evidence="1">Uncharacterized protein</fullName>
    </submittedName>
</protein>
<accession>A0ABQ5GL38</accession>
<comment type="caution">
    <text evidence="1">The sequence shown here is derived from an EMBL/GenBank/DDBJ whole genome shotgun (WGS) entry which is preliminary data.</text>
</comment>
<sequence length="93" mass="10563">MDQDSAHMVAASKVPMLKPGEYELWRMRMEQYIQMIDYSLWEVIDNGNAPSIKKVVEGVKTTIAPATAEEKAQRRLELKARSTLLMGIPNDIN</sequence>
<gene>
    <name evidence="1" type="ORF">Tco_1042920</name>
</gene>
<reference evidence="1" key="1">
    <citation type="journal article" date="2022" name="Int. J. Mol. Sci.">
        <title>Draft Genome of Tanacetum Coccineum: Genomic Comparison of Closely Related Tanacetum-Family Plants.</title>
        <authorList>
            <person name="Yamashiro T."/>
            <person name="Shiraishi A."/>
            <person name="Nakayama K."/>
            <person name="Satake H."/>
        </authorList>
    </citation>
    <scope>NUCLEOTIDE SEQUENCE</scope>
</reference>
<name>A0ABQ5GL38_9ASTR</name>